<dbReference type="PANTHER" id="PTHR35610">
    <property type="entry name" value="3-ISOPROPYLMALATE DEHYDRATASE-RELATED"/>
    <property type="match status" value="1"/>
</dbReference>
<accession>A0A8T3UTL5</accession>
<evidence type="ECO:0000256" key="2">
    <source>
        <dbReference type="SAM" id="Phobius"/>
    </source>
</evidence>
<dbReference type="Pfam" id="PF09754">
    <property type="entry name" value="PAC2"/>
    <property type="match status" value="1"/>
</dbReference>
<evidence type="ECO:0000313" key="3">
    <source>
        <dbReference type="EMBL" id="MBE5727840.1"/>
    </source>
</evidence>
<feature type="compositionally biased region" description="Basic and acidic residues" evidence="1">
    <location>
        <begin position="219"/>
        <end position="241"/>
    </location>
</feature>
<sequence>MENNLQGSRVIIAFPGIGSVSVLAANYILKNVKHKVFASLYSDDMPAVLLNDMNDFRLPAVRLIRLETKEKVVLCYGDSQPNTDPGAYKLSREIIATLKESGVKEVVTLGGIGIKGEKRKTSSYYMSNSKESAEKLEKLKVADKLSERVNVIFGMTGLIYGMASKEGLNASMLLVEANGSPGYMDTSASTRMIELLSSYMDLGINIKEIQTNKKKEKKAKYSVEKRGRTEEDNRFKEHYLG</sequence>
<feature type="transmembrane region" description="Helical" evidence="2">
    <location>
        <begin position="12"/>
        <end position="29"/>
    </location>
</feature>
<organism evidence="3 4">
    <name type="scientific">Candidatus Acidifodinimicrobium mancum</name>
    <dbReference type="NCBI Taxonomy" id="2898728"/>
    <lineage>
        <taxon>Archaea</taxon>
        <taxon>Candidatus Parvarchaeota</taxon>
        <taxon>Candidatus Acidifodinimicrobiaceae</taxon>
        <taxon>Candidatus Acidifodinimicrobium</taxon>
    </lineage>
</organism>
<comment type="caution">
    <text evidence="3">The sequence shown here is derived from an EMBL/GenBank/DDBJ whole genome shotgun (WGS) entry which is preliminary data.</text>
</comment>
<keyword evidence="2" id="KW-0472">Membrane</keyword>
<evidence type="ECO:0000256" key="1">
    <source>
        <dbReference type="SAM" id="MobiDB-lite"/>
    </source>
</evidence>
<dbReference type="Gene3D" id="3.40.50.10900">
    <property type="entry name" value="PAC-like subunit"/>
    <property type="match status" value="1"/>
</dbReference>
<name>A0A8T3UTL5_9ARCH</name>
<dbReference type="AlphaFoldDB" id="A0A8T3UTL5"/>
<proteinExistence type="predicted"/>
<dbReference type="EMBL" id="JADFAQ010000008">
    <property type="protein sequence ID" value="MBE5727840.1"/>
    <property type="molecule type" value="Genomic_DNA"/>
</dbReference>
<feature type="region of interest" description="Disordered" evidence="1">
    <location>
        <begin position="217"/>
        <end position="241"/>
    </location>
</feature>
<keyword evidence="2" id="KW-1133">Transmembrane helix</keyword>
<evidence type="ECO:0000313" key="4">
    <source>
        <dbReference type="Proteomes" id="UP000763484"/>
    </source>
</evidence>
<protein>
    <submittedName>
        <fullName evidence="3">PAC2 family protein</fullName>
    </submittedName>
</protein>
<dbReference type="InterPro" id="IPR038389">
    <property type="entry name" value="PSMG2_sf"/>
</dbReference>
<dbReference type="InterPro" id="IPR019151">
    <property type="entry name" value="Proteasome_assmbl_chaperone_2"/>
</dbReference>
<keyword evidence="2" id="KW-0812">Transmembrane</keyword>
<dbReference type="SUPFAM" id="SSF159659">
    <property type="entry name" value="Cgl1923-like"/>
    <property type="match status" value="1"/>
</dbReference>
<dbReference type="Proteomes" id="UP000763484">
    <property type="component" value="Unassembled WGS sequence"/>
</dbReference>
<gene>
    <name evidence="3" type="ORF">IHE50_00260</name>
</gene>
<reference evidence="3 4" key="1">
    <citation type="submission" date="2020-09" db="EMBL/GenBank/DDBJ databases">
        <title>Genomic characterization of a novel Parvarchaeota family in acid mine drainage sediments.</title>
        <authorList>
            <person name="Luo Z.-H."/>
        </authorList>
    </citation>
    <scope>NUCLEOTIDE SEQUENCE [LARGE SCALE GENOMIC DNA]</scope>
    <source>
        <strain evidence="3">TL1-5_bins.178</strain>
    </source>
</reference>